<dbReference type="EMBL" id="LRDH01000095">
    <property type="protein sequence ID" value="PPV16025.1"/>
    <property type="molecule type" value="Genomic_DNA"/>
</dbReference>
<reference evidence="1 2" key="1">
    <citation type="submission" date="2016-01" db="EMBL/GenBank/DDBJ databases">
        <title>Characterization of the Clostridium difficile lineages that are prevalent in Hong Kong and China.</title>
        <authorList>
            <person name="Kwok J.S.-L."/>
            <person name="Lam W.-Y."/>
            <person name="Ip M."/>
            <person name="Chan T.-F."/>
            <person name="Hawkey P.M."/>
            <person name="Tsui S.K.-W."/>
        </authorList>
    </citation>
    <scope>NUCLEOTIDE SEQUENCE [LARGE SCALE GENOMIC DNA]</scope>
    <source>
        <strain evidence="1 2">300064</strain>
    </source>
</reference>
<protein>
    <submittedName>
        <fullName evidence="1">Uncharacterized protein</fullName>
    </submittedName>
</protein>
<proteinExistence type="predicted"/>
<evidence type="ECO:0000313" key="2">
    <source>
        <dbReference type="Proteomes" id="UP000238081"/>
    </source>
</evidence>
<evidence type="ECO:0000313" key="1">
    <source>
        <dbReference type="EMBL" id="PPV16025.1"/>
    </source>
</evidence>
<dbReference type="RefSeq" id="WP_043664810.1">
    <property type="nucleotide sequence ID" value="NZ_JBAMGI010000019.1"/>
</dbReference>
<name>A0A2S7FD17_CLOBU</name>
<dbReference type="AlphaFoldDB" id="A0A2S7FD17"/>
<organism evidence="1 2">
    <name type="scientific">Clostridium butyricum</name>
    <dbReference type="NCBI Taxonomy" id="1492"/>
    <lineage>
        <taxon>Bacteria</taxon>
        <taxon>Bacillati</taxon>
        <taxon>Bacillota</taxon>
        <taxon>Clostridia</taxon>
        <taxon>Eubacteriales</taxon>
        <taxon>Clostridiaceae</taxon>
        <taxon>Clostridium</taxon>
    </lineage>
</organism>
<accession>A0A2S7FD17</accession>
<comment type="caution">
    <text evidence="1">The sequence shown here is derived from an EMBL/GenBank/DDBJ whole genome shotgun (WGS) entry which is preliminary data.</text>
</comment>
<sequence>MNINDLEKALDQSLNQFSIEMQSKVNSAKGEPLNEYDIDDIARNVFYTMNDFKANIVKYLKENNK</sequence>
<gene>
    <name evidence="1" type="ORF">AWN73_10765</name>
</gene>
<dbReference type="Proteomes" id="UP000238081">
    <property type="component" value="Unassembled WGS sequence"/>
</dbReference>